<reference evidence="1 2" key="1">
    <citation type="submission" date="2019-03" db="EMBL/GenBank/DDBJ databases">
        <title>Single cell metagenomics reveals metabolic interactions within the superorganism composed of flagellate Streblomastix strix and complex community of Bacteroidetes bacteria on its surface.</title>
        <authorList>
            <person name="Treitli S.C."/>
            <person name="Kolisko M."/>
            <person name="Husnik F."/>
            <person name="Keeling P."/>
            <person name="Hampl V."/>
        </authorList>
    </citation>
    <scope>NUCLEOTIDE SEQUENCE [LARGE SCALE GENOMIC DNA]</scope>
    <source>
        <strain evidence="1">ST1C</strain>
    </source>
</reference>
<dbReference type="AlphaFoldDB" id="A0A5J4TXJ1"/>
<sequence length="111" mass="12354">MGGAQFVYLANLIRTFYLAVDQPIVQLTLDVFQTDRQLTPTVATNALIQRTTPLPLIQGQLVQILEGITGAPLQETDFEVTNMSNTQVLEIMQRATWAPQLFQHTEIPAAD</sequence>
<protein>
    <submittedName>
        <fullName evidence="1">Uncharacterized protein</fullName>
    </submittedName>
</protein>
<dbReference type="Proteomes" id="UP000324800">
    <property type="component" value="Unassembled WGS sequence"/>
</dbReference>
<evidence type="ECO:0000313" key="2">
    <source>
        <dbReference type="Proteomes" id="UP000324800"/>
    </source>
</evidence>
<organism evidence="1 2">
    <name type="scientific">Streblomastix strix</name>
    <dbReference type="NCBI Taxonomy" id="222440"/>
    <lineage>
        <taxon>Eukaryota</taxon>
        <taxon>Metamonada</taxon>
        <taxon>Preaxostyla</taxon>
        <taxon>Oxymonadida</taxon>
        <taxon>Streblomastigidae</taxon>
        <taxon>Streblomastix</taxon>
    </lineage>
</organism>
<evidence type="ECO:0000313" key="1">
    <source>
        <dbReference type="EMBL" id="KAA6363034.1"/>
    </source>
</evidence>
<gene>
    <name evidence="1" type="ORF">EZS28_041438</name>
</gene>
<accession>A0A5J4TXJ1</accession>
<name>A0A5J4TXJ1_9EUKA</name>
<comment type="caution">
    <text evidence="1">The sequence shown here is derived from an EMBL/GenBank/DDBJ whole genome shotgun (WGS) entry which is preliminary data.</text>
</comment>
<dbReference type="EMBL" id="SNRW01023400">
    <property type="protein sequence ID" value="KAA6363034.1"/>
    <property type="molecule type" value="Genomic_DNA"/>
</dbReference>
<proteinExistence type="predicted"/>